<evidence type="ECO:0008006" key="4">
    <source>
        <dbReference type="Google" id="ProtNLM"/>
    </source>
</evidence>
<organism evidence="3">
    <name type="scientific">Prymnesium polylepis</name>
    <dbReference type="NCBI Taxonomy" id="72548"/>
    <lineage>
        <taxon>Eukaryota</taxon>
        <taxon>Haptista</taxon>
        <taxon>Haptophyta</taxon>
        <taxon>Prymnesiophyceae</taxon>
        <taxon>Prymnesiales</taxon>
        <taxon>Prymnesiaceae</taxon>
        <taxon>Prymnesium</taxon>
    </lineage>
</organism>
<dbReference type="PANTHER" id="PTHR46593">
    <property type="entry name" value="TRANSMEMBRANE PROTEIN 64"/>
    <property type="match status" value="1"/>
</dbReference>
<feature type="compositionally biased region" description="Low complexity" evidence="1">
    <location>
        <begin position="316"/>
        <end position="332"/>
    </location>
</feature>
<dbReference type="GO" id="GO:0005783">
    <property type="term" value="C:endoplasmic reticulum"/>
    <property type="evidence" value="ECO:0007669"/>
    <property type="project" value="TreeGrafter"/>
</dbReference>
<dbReference type="AlphaFoldDB" id="A0A7S4MAK7"/>
<gene>
    <name evidence="3" type="ORF">CPOL0286_LOCUS6545</name>
</gene>
<dbReference type="InterPro" id="IPR053069">
    <property type="entry name" value="TVP38/TMEM64"/>
</dbReference>
<evidence type="ECO:0000256" key="1">
    <source>
        <dbReference type="SAM" id="MobiDB-lite"/>
    </source>
</evidence>
<feature type="transmembrane region" description="Helical" evidence="2">
    <location>
        <begin position="85"/>
        <end position="107"/>
    </location>
</feature>
<feature type="compositionally biased region" description="Polar residues" evidence="1">
    <location>
        <begin position="289"/>
        <end position="299"/>
    </location>
</feature>
<keyword evidence="2" id="KW-0812">Transmembrane</keyword>
<dbReference type="PANTHER" id="PTHR46593:SF1">
    <property type="entry name" value="TRANSMEMBRANE PROTEIN 64"/>
    <property type="match status" value="1"/>
</dbReference>
<reference evidence="3" key="1">
    <citation type="submission" date="2021-01" db="EMBL/GenBank/DDBJ databases">
        <authorList>
            <person name="Corre E."/>
            <person name="Pelletier E."/>
            <person name="Niang G."/>
            <person name="Scheremetjew M."/>
            <person name="Finn R."/>
            <person name="Kale V."/>
            <person name="Holt S."/>
            <person name="Cochrane G."/>
            <person name="Meng A."/>
            <person name="Brown T."/>
            <person name="Cohen L."/>
        </authorList>
    </citation>
    <scope>NUCLEOTIDE SEQUENCE</scope>
    <source>
        <strain evidence="3">UIO037</strain>
    </source>
</reference>
<name>A0A7S4MAK7_9EUKA</name>
<dbReference type="GO" id="GO:0051480">
    <property type="term" value="P:regulation of cytosolic calcium ion concentration"/>
    <property type="evidence" value="ECO:0007669"/>
    <property type="project" value="TreeGrafter"/>
</dbReference>
<keyword evidence="2" id="KW-0472">Membrane</keyword>
<sequence length="357" mass="37873">MKQREKMAERAHEQSGGRGDADVQAEACEAGCCTRQCCAGCRQHFCRRPTLKQLIAGLLFALAFVTIIILSSTGDLRRLCDELDALGWGAVAIFVFLFIFSGLPFGYGYTIILVSAGYVCGWRALIAAEIGQPSAVAIGVLTSRRCLRMSVQAKLDSLPEAWSRPLRLLSTDLSRSVKGFILIDVLLRSGGSPLPFGMYNCLVGSVTSVPIYLATFSGFLASQPGFFIHISIGHALAESMQQSNGTSTGDEDSGGGFARIALQIAITLAAGMVVGWWARRRLRALVQQHAGTRSPTAKQASVAPAAEPLEGSGCQSTSPGRTISSSSQSSETPVECANLEGDMAVQDLMDLTNANAA</sequence>
<dbReference type="EMBL" id="HBKO01014534">
    <property type="protein sequence ID" value="CAE2210692.1"/>
    <property type="molecule type" value="Transcribed_RNA"/>
</dbReference>
<evidence type="ECO:0000256" key="2">
    <source>
        <dbReference type="SAM" id="Phobius"/>
    </source>
</evidence>
<evidence type="ECO:0000313" key="3">
    <source>
        <dbReference type="EMBL" id="CAE2210692.1"/>
    </source>
</evidence>
<proteinExistence type="predicted"/>
<feature type="transmembrane region" description="Helical" evidence="2">
    <location>
        <begin position="211"/>
        <end position="237"/>
    </location>
</feature>
<feature type="transmembrane region" description="Helical" evidence="2">
    <location>
        <begin position="54"/>
        <end position="73"/>
    </location>
</feature>
<keyword evidence="2" id="KW-1133">Transmembrane helix</keyword>
<accession>A0A7S4MAK7</accession>
<feature type="transmembrane region" description="Helical" evidence="2">
    <location>
        <begin position="257"/>
        <end position="278"/>
    </location>
</feature>
<feature type="region of interest" description="Disordered" evidence="1">
    <location>
        <begin position="289"/>
        <end position="337"/>
    </location>
</feature>
<protein>
    <recommendedName>
        <fullName evidence="4">Golgi apparatus membrane protein TVP38</fullName>
    </recommendedName>
</protein>